<dbReference type="EMBL" id="FQNC01000042">
    <property type="protein sequence ID" value="SGY38468.1"/>
    <property type="molecule type" value="Genomic_DNA"/>
</dbReference>
<evidence type="ECO:0000256" key="1">
    <source>
        <dbReference type="SAM" id="MobiDB-lite"/>
    </source>
</evidence>
<name>A0A2X0M0M7_9BASI</name>
<dbReference type="Proteomes" id="UP000249464">
    <property type="component" value="Unassembled WGS sequence"/>
</dbReference>
<protein>
    <submittedName>
        <fullName evidence="2">BQ5605_C003g02035 protein</fullName>
    </submittedName>
</protein>
<feature type="compositionally biased region" description="Acidic residues" evidence="1">
    <location>
        <begin position="124"/>
        <end position="140"/>
    </location>
</feature>
<accession>A0A2X0M0M7</accession>
<proteinExistence type="predicted"/>
<feature type="region of interest" description="Disordered" evidence="1">
    <location>
        <begin position="109"/>
        <end position="140"/>
    </location>
</feature>
<organism evidence="2 3">
    <name type="scientific">Microbotryum silenes-dioicae</name>
    <dbReference type="NCBI Taxonomy" id="796604"/>
    <lineage>
        <taxon>Eukaryota</taxon>
        <taxon>Fungi</taxon>
        <taxon>Dikarya</taxon>
        <taxon>Basidiomycota</taxon>
        <taxon>Pucciniomycotina</taxon>
        <taxon>Microbotryomycetes</taxon>
        <taxon>Microbotryales</taxon>
        <taxon>Microbotryaceae</taxon>
        <taxon>Microbotryum</taxon>
    </lineage>
</organism>
<keyword evidence="3" id="KW-1185">Reference proteome</keyword>
<dbReference type="AlphaFoldDB" id="A0A2X0M0M7"/>
<feature type="region of interest" description="Disordered" evidence="1">
    <location>
        <begin position="37"/>
        <end position="64"/>
    </location>
</feature>
<reference evidence="2 3" key="1">
    <citation type="submission" date="2016-11" db="EMBL/GenBank/DDBJ databases">
        <authorList>
            <person name="Jaros S."/>
            <person name="Januszkiewicz K."/>
            <person name="Wedrychowicz H."/>
        </authorList>
    </citation>
    <scope>NUCLEOTIDE SEQUENCE [LARGE SCALE GENOMIC DNA]</scope>
</reference>
<sequence>MISSEPELTSYQLCLNSWDTRLLRDASNTSRTASVTWGGAGEAASVHSTSLTDTSPVSQVPNPLSRIHENDRLLVHRITDQLDGDVSVPGAKKLRDLTLQLVEQEKRMLYVSDSSSDEGHGDDSSNEADNDMSDSGSEDN</sequence>
<gene>
    <name evidence="2" type="primary">BQ5605_C003g02035</name>
    <name evidence="2" type="ORF">BQ5605_C003G02035</name>
</gene>
<evidence type="ECO:0000313" key="2">
    <source>
        <dbReference type="EMBL" id="SGY38468.1"/>
    </source>
</evidence>
<feature type="compositionally biased region" description="Polar residues" evidence="1">
    <location>
        <begin position="46"/>
        <end position="62"/>
    </location>
</feature>
<evidence type="ECO:0000313" key="3">
    <source>
        <dbReference type="Proteomes" id="UP000249464"/>
    </source>
</evidence>